<dbReference type="Proteomes" id="UP001164746">
    <property type="component" value="Chromosome 11"/>
</dbReference>
<keyword evidence="4" id="KW-1185">Reference proteome</keyword>
<evidence type="ECO:0000256" key="1">
    <source>
        <dbReference type="SAM" id="MobiDB-lite"/>
    </source>
</evidence>
<evidence type="ECO:0000256" key="2">
    <source>
        <dbReference type="SAM" id="Phobius"/>
    </source>
</evidence>
<feature type="region of interest" description="Disordered" evidence="1">
    <location>
        <begin position="104"/>
        <end position="205"/>
    </location>
</feature>
<feature type="compositionally biased region" description="Polar residues" evidence="1">
    <location>
        <begin position="129"/>
        <end position="171"/>
    </location>
</feature>
<proteinExistence type="predicted"/>
<evidence type="ECO:0000313" key="3">
    <source>
        <dbReference type="EMBL" id="WAR19936.1"/>
    </source>
</evidence>
<keyword evidence="2" id="KW-0472">Membrane</keyword>
<feature type="transmembrane region" description="Helical" evidence="2">
    <location>
        <begin position="726"/>
        <end position="747"/>
    </location>
</feature>
<feature type="compositionally biased region" description="Basic and acidic residues" evidence="1">
    <location>
        <begin position="115"/>
        <end position="128"/>
    </location>
</feature>
<dbReference type="EMBL" id="CP111022">
    <property type="protein sequence ID" value="WAR19936.1"/>
    <property type="molecule type" value="Genomic_DNA"/>
</dbReference>
<accession>A0ABY7FG50</accession>
<name>A0ABY7FG50_MYAAR</name>
<gene>
    <name evidence="3" type="ORF">MAR_001774</name>
</gene>
<keyword evidence="2" id="KW-1133">Transmembrane helix</keyword>
<evidence type="ECO:0000313" key="4">
    <source>
        <dbReference type="Proteomes" id="UP001164746"/>
    </source>
</evidence>
<protein>
    <submittedName>
        <fullName evidence="3">Y068-like protein</fullName>
    </submittedName>
</protein>
<organism evidence="3 4">
    <name type="scientific">Mya arenaria</name>
    <name type="common">Soft-shell clam</name>
    <dbReference type="NCBI Taxonomy" id="6604"/>
    <lineage>
        <taxon>Eukaryota</taxon>
        <taxon>Metazoa</taxon>
        <taxon>Spiralia</taxon>
        <taxon>Lophotrochozoa</taxon>
        <taxon>Mollusca</taxon>
        <taxon>Bivalvia</taxon>
        <taxon>Autobranchia</taxon>
        <taxon>Heteroconchia</taxon>
        <taxon>Euheterodonta</taxon>
        <taxon>Imparidentia</taxon>
        <taxon>Neoheterodontei</taxon>
        <taxon>Myida</taxon>
        <taxon>Myoidea</taxon>
        <taxon>Myidae</taxon>
        <taxon>Mya</taxon>
    </lineage>
</organism>
<reference evidence="3" key="1">
    <citation type="submission" date="2022-11" db="EMBL/GenBank/DDBJ databases">
        <title>Centuries of genome instability and evolution in soft-shell clam transmissible cancer (bioRxiv).</title>
        <authorList>
            <person name="Hart S.F.M."/>
            <person name="Yonemitsu M.A."/>
            <person name="Giersch R.M."/>
            <person name="Beal B.F."/>
            <person name="Arriagada G."/>
            <person name="Davis B.W."/>
            <person name="Ostrander E.A."/>
            <person name="Goff S.P."/>
            <person name="Metzger M.J."/>
        </authorList>
    </citation>
    <scope>NUCLEOTIDE SEQUENCE</scope>
    <source>
        <strain evidence="3">MELC-2E11</strain>
        <tissue evidence="3">Siphon/mantle</tissue>
    </source>
</reference>
<keyword evidence="2" id="KW-0812">Transmembrane</keyword>
<sequence length="783" mass="88276">MNHLQIFKTIAKQNMELGQRKAKERFDIKAKVPDFKVSDRVLLRCNATKPGLSSKLSDKWDGPYVIVDLGTKFTYKLRNCKTNQVLKSLVNAKRLKHFHERLLSDSSDSNVSPDELSRNDHQSEHNSDPKTSSNEQSHGQPEIQPDTNPQPVETNSPQSTEASKTVETESPQIEPPKPVDDLNEQSRPTQGPQVKPNAGCRSTLWKPDRISEGSYSAKGRFFRCHFTGGLRLSFILLGCLILGFPVPSASTGMIPRLNYGVIFQREASITLSREYWLHTFEITLPKHVSFPTIGPCYKDKETCKIISHVLSQLNSVRIETGARLNNTLQTIHKLVPHADIVKKSRSRRSLLPFIGKFSRTLFGTATVDDVNILANHINALMKRERSIADALVQHGQHLSSFMATSNNRMDNLLQGVKENHLAIEYIENQVRHNARNIQETFQDMTSLLVSQLQVSNTLNHELDELKLGRVDLANGKLSPLIIPLDILQATLNDVHSILVSKYTGFFVAIKSAAEMYHFSNFLYTRNKPVTKDSCVLALFSNNRDNIQKFCNFRFVHDAIKSQVIDLGLNKVLLYDSQVLSMECNGKHQMIHGCNFCIFDLPCQCSLSSTKYYLPPRLVSCKNTSVEGSTKLHPVNLILLQRFFDNEKYQHIFADTTFASPLNITVPTFRVYKHEMSNILADDVKNHLNLTKMVEVAKNDDIVFQTLAEPILDGHVTLPTTWPDLNGILNIISLVYAVVVTLVLFWVYRKLGKLASTVAVLQQVTNGDNNCSTLWEVTSIGNVN</sequence>